<dbReference type="SUPFAM" id="SSF53067">
    <property type="entry name" value="Actin-like ATPase domain"/>
    <property type="match status" value="2"/>
</dbReference>
<sequence length="585" mass="65901">MPPKKGTEDAIIIGIDFGTTFSGVAWAYSRDPDDIALVSSWNSELNHCSDVEKAPTHVHYGHRNEATTWGYGVPTDKNPLRWFKLLLLDEKDVPKEVSTSSQLYEARRLMTDANKEPIEVIGCFLRNLWNHCIDSIKRSIGAELLQGCRFHVVITMPAIWPHYSQQRMKEAAKLSGMLDKRSGGKTTLCFISEPEAAALATIKDLSKRSNTKAGDTVVICDAGGGTVDLISYVIDSVEPFVVQECVKGDGGLCGGVFLDEEFIRLIKKKVTSSAWDNLKKTEQKKFLNDRWEHGIKPQFENQPRTWLVDLPDGCGVASASGGLKRRKTIDLSSKELLSVFTPVVTKIQKLVGDQVQAVIDKYATPPKYIILVGGFGRSRYLFNQLEARYPSTVLQSRGNKPWTAICRGAVIRGLTEQSLSPDLQIKVGARIARMSYGVEYYCTWIEGVHQSRDKVWKEKSCEYVAQNQMEWFLSQGDDIGDKEPVCHSFWQLYDKPISAVETEILASTASPPSSRYDDTVHRLLTMQWNRKIELESLPTWTNKIGKVYHILEFEVRMSCEKGTIEFSIYHEGKRVAGRNVKVKFD</sequence>
<accession>A0A0P7B5D7</accession>
<keyword evidence="2" id="KW-1185">Reference proteome</keyword>
<proteinExistence type="predicted"/>
<evidence type="ECO:0000313" key="2">
    <source>
        <dbReference type="Proteomes" id="UP000050424"/>
    </source>
</evidence>
<evidence type="ECO:0000313" key="1">
    <source>
        <dbReference type="EMBL" id="KPM41605.1"/>
    </source>
</evidence>
<protein>
    <recommendedName>
        <fullName evidence="3">Actin-like ATPase domain-containing protein</fullName>
    </recommendedName>
</protein>
<dbReference type="OrthoDB" id="2963168at2759"/>
<organism evidence="1 2">
    <name type="scientific">Neonectria ditissima</name>
    <dbReference type="NCBI Taxonomy" id="78410"/>
    <lineage>
        <taxon>Eukaryota</taxon>
        <taxon>Fungi</taxon>
        <taxon>Dikarya</taxon>
        <taxon>Ascomycota</taxon>
        <taxon>Pezizomycotina</taxon>
        <taxon>Sordariomycetes</taxon>
        <taxon>Hypocreomycetidae</taxon>
        <taxon>Hypocreales</taxon>
        <taxon>Nectriaceae</taxon>
        <taxon>Neonectria</taxon>
    </lineage>
</organism>
<evidence type="ECO:0008006" key="3">
    <source>
        <dbReference type="Google" id="ProtNLM"/>
    </source>
</evidence>
<reference evidence="1 2" key="1">
    <citation type="submission" date="2015-09" db="EMBL/GenBank/DDBJ databases">
        <title>Draft genome of a European isolate of the apple canker pathogen Neonectria ditissima.</title>
        <authorList>
            <person name="Gomez-Cortecero A."/>
            <person name="Harrison R.J."/>
            <person name="Armitage A.D."/>
        </authorList>
    </citation>
    <scope>NUCLEOTIDE SEQUENCE [LARGE SCALE GENOMIC DNA]</scope>
    <source>
        <strain evidence="1 2">R09/05</strain>
    </source>
</reference>
<dbReference type="STRING" id="78410.A0A0P7B5D7"/>
<gene>
    <name evidence="1" type="ORF">AK830_g4982</name>
</gene>
<dbReference type="EMBL" id="LKCW01000062">
    <property type="protein sequence ID" value="KPM41605.1"/>
    <property type="molecule type" value="Genomic_DNA"/>
</dbReference>
<dbReference type="Gene3D" id="3.30.420.40">
    <property type="match status" value="1"/>
</dbReference>
<dbReference type="PANTHER" id="PTHR14187">
    <property type="entry name" value="ALPHA KINASE/ELONGATION FACTOR 2 KINASE"/>
    <property type="match status" value="1"/>
</dbReference>
<dbReference type="AlphaFoldDB" id="A0A0P7B5D7"/>
<dbReference type="InterPro" id="IPR043129">
    <property type="entry name" value="ATPase_NBD"/>
</dbReference>
<dbReference type="CDD" id="cd10170">
    <property type="entry name" value="ASKHA_NBD_HSP70"/>
    <property type="match status" value="1"/>
</dbReference>
<dbReference type="PANTHER" id="PTHR14187:SF5">
    <property type="entry name" value="HEAT SHOCK 70 KDA PROTEIN 12A"/>
    <property type="match status" value="1"/>
</dbReference>
<comment type="caution">
    <text evidence="1">The sequence shown here is derived from an EMBL/GenBank/DDBJ whole genome shotgun (WGS) entry which is preliminary data.</text>
</comment>
<name>A0A0P7B5D7_9HYPO</name>
<dbReference type="Proteomes" id="UP000050424">
    <property type="component" value="Unassembled WGS sequence"/>
</dbReference>